<comment type="caution">
    <text evidence="1">The sequence shown here is derived from an EMBL/GenBank/DDBJ whole genome shotgun (WGS) entry which is preliminary data.</text>
</comment>
<evidence type="ECO:0000313" key="2">
    <source>
        <dbReference type="Proteomes" id="UP000314294"/>
    </source>
</evidence>
<dbReference type="EMBL" id="SRLO01019644">
    <property type="protein sequence ID" value="TNN23128.1"/>
    <property type="molecule type" value="Genomic_DNA"/>
</dbReference>
<dbReference type="AlphaFoldDB" id="A0A4Z2E2Z2"/>
<name>A0A4Z2E2Z2_9TELE</name>
<dbReference type="Proteomes" id="UP000314294">
    <property type="component" value="Unassembled WGS sequence"/>
</dbReference>
<keyword evidence="2" id="KW-1185">Reference proteome</keyword>
<gene>
    <name evidence="1" type="ORF">EYF80_066753</name>
</gene>
<accession>A0A4Z2E2Z2</accession>
<protein>
    <submittedName>
        <fullName evidence="1">Uncharacterized protein</fullName>
    </submittedName>
</protein>
<reference evidence="1 2" key="1">
    <citation type="submission" date="2019-03" db="EMBL/GenBank/DDBJ databases">
        <title>First draft genome of Liparis tanakae, snailfish: a comprehensive survey of snailfish specific genes.</title>
        <authorList>
            <person name="Kim W."/>
            <person name="Song I."/>
            <person name="Jeong J.-H."/>
            <person name="Kim D."/>
            <person name="Kim S."/>
            <person name="Ryu S."/>
            <person name="Song J.Y."/>
            <person name="Lee S.K."/>
        </authorList>
    </citation>
    <scope>NUCLEOTIDE SEQUENCE [LARGE SCALE GENOMIC DNA]</scope>
    <source>
        <tissue evidence="1">Muscle</tissue>
    </source>
</reference>
<organism evidence="1 2">
    <name type="scientific">Liparis tanakae</name>
    <name type="common">Tanaka's snailfish</name>
    <dbReference type="NCBI Taxonomy" id="230148"/>
    <lineage>
        <taxon>Eukaryota</taxon>
        <taxon>Metazoa</taxon>
        <taxon>Chordata</taxon>
        <taxon>Craniata</taxon>
        <taxon>Vertebrata</taxon>
        <taxon>Euteleostomi</taxon>
        <taxon>Actinopterygii</taxon>
        <taxon>Neopterygii</taxon>
        <taxon>Teleostei</taxon>
        <taxon>Neoteleostei</taxon>
        <taxon>Acanthomorphata</taxon>
        <taxon>Eupercaria</taxon>
        <taxon>Perciformes</taxon>
        <taxon>Cottioidei</taxon>
        <taxon>Cottales</taxon>
        <taxon>Liparidae</taxon>
        <taxon>Liparis</taxon>
    </lineage>
</organism>
<sequence>MYGSRKNLSNQFFKYPIKGSQRTLKNGSSRHYFWFHKKPFKPGFFKEPCPLIVFKRTYKGISKNLQKWFFKSPFMVSQRTFQTRVQSSSKNLYWGLKQQFFLRRTTNPFKEPFKEPLLLGVHGVISFRRFSL</sequence>
<evidence type="ECO:0000313" key="1">
    <source>
        <dbReference type="EMBL" id="TNN23128.1"/>
    </source>
</evidence>
<proteinExistence type="predicted"/>